<dbReference type="GO" id="GO:0003910">
    <property type="term" value="F:DNA ligase (ATP) activity"/>
    <property type="evidence" value="ECO:0007669"/>
    <property type="project" value="UniProtKB-EC"/>
</dbReference>
<feature type="domain" description="ATP-dependent DNA ligase family profile" evidence="4">
    <location>
        <begin position="115"/>
        <end position="231"/>
    </location>
</feature>
<evidence type="ECO:0000313" key="6">
    <source>
        <dbReference type="Proteomes" id="UP000005089"/>
    </source>
</evidence>
<dbReference type="InterPro" id="IPR012310">
    <property type="entry name" value="DNA_ligase_ATP-dep_cent"/>
</dbReference>
<dbReference type="EMBL" id="GG658170">
    <property type="protein sequence ID" value="EEO29772.1"/>
    <property type="molecule type" value="Genomic_DNA"/>
</dbReference>
<evidence type="ECO:0000313" key="5">
    <source>
        <dbReference type="EMBL" id="EEO29772.1"/>
    </source>
</evidence>
<dbReference type="SUPFAM" id="SSF50249">
    <property type="entry name" value="Nucleic acid-binding proteins"/>
    <property type="match status" value="1"/>
</dbReference>
<dbReference type="InterPro" id="IPR012340">
    <property type="entry name" value="NA-bd_OB-fold"/>
</dbReference>
<accession>C3X996</accession>
<dbReference type="STRING" id="847.BRW83_1415"/>
<dbReference type="OrthoDB" id="9802472at2"/>
<sequence>MDMFDSRSAVPMLIGVESGPFDDEAWIYELKLDGERTLAYLDRNGTLLVNKRSVRLLAKFPELATLNDSVSRRCILDGELIIVDENGHPDFEEVKRRSLMTRTMAIERAAAMRPVVFVAFDILYDTDREIIHLPLMERKAILADVVRDNAQMSVARYVSTQGIAFYDLAKERRLEGIIAKRKDSLYSPGKRTKDWVKIKNLMDDDYIICGYVSNAEYVVSLVLGQYDRSGRIIYKGRVTLGKASEDFALIEKQPKVKSWPFPEKPPAYVDNATWIRPKLVCKVAFMARNHNGLMRQPVYRGLRPDKTAKETREPEIMD</sequence>
<evidence type="ECO:0000256" key="1">
    <source>
        <dbReference type="ARBA" id="ARBA00012727"/>
    </source>
</evidence>
<dbReference type="AlphaFoldDB" id="C3X996"/>
<dbReference type="PROSITE" id="PS50160">
    <property type="entry name" value="DNA_LIGASE_A3"/>
    <property type="match status" value="1"/>
</dbReference>
<evidence type="ECO:0000256" key="2">
    <source>
        <dbReference type="ARBA" id="ARBA00022598"/>
    </source>
</evidence>
<name>C3X996_OXAFO</name>
<dbReference type="InterPro" id="IPR029710">
    <property type="entry name" value="LIG4"/>
</dbReference>
<reference evidence="5 6" key="1">
    <citation type="submission" date="2009-02" db="EMBL/GenBank/DDBJ databases">
        <title>The Genome Sequence of Oxalobacter formigenes OXCC13.</title>
        <authorList>
            <consortium name="The Broad Institute Genome Sequencing Platform"/>
            <person name="Ward D."/>
            <person name="Young S.K."/>
            <person name="Kodira C.D."/>
            <person name="Zeng Q."/>
            <person name="Koehrsen M."/>
            <person name="Alvarado L."/>
            <person name="Berlin A."/>
            <person name="Borenstein D."/>
            <person name="Chen Z."/>
            <person name="Engels R."/>
            <person name="Freedman E."/>
            <person name="Gellesch M."/>
            <person name="Goldberg J."/>
            <person name="Griggs A."/>
            <person name="Gujja S."/>
            <person name="Heiman D."/>
            <person name="Hepburn T."/>
            <person name="Howarth C."/>
            <person name="Jen D."/>
            <person name="Larson L."/>
            <person name="Lewis B."/>
            <person name="Mehta T."/>
            <person name="Park D."/>
            <person name="Pearson M."/>
            <person name="Roberts A."/>
            <person name="Saif S."/>
            <person name="Shea T."/>
            <person name="Shenoy N."/>
            <person name="Sisk P."/>
            <person name="Stolte C."/>
            <person name="Sykes S."/>
            <person name="Walk T."/>
            <person name="White J."/>
            <person name="Yandava C."/>
            <person name="Allison M.J."/>
            <person name="Lander E."/>
            <person name="Nusbaum C."/>
            <person name="Galagan J."/>
            <person name="Birren B."/>
        </authorList>
    </citation>
    <scope>NUCLEOTIDE SEQUENCE [LARGE SCALE GENOMIC DNA]</scope>
    <source>
        <strain evidence="5 6">OXCC13</strain>
    </source>
</reference>
<dbReference type="GO" id="GO:0006310">
    <property type="term" value="P:DNA recombination"/>
    <property type="evidence" value="ECO:0007669"/>
    <property type="project" value="InterPro"/>
</dbReference>
<keyword evidence="2 5" id="KW-0436">Ligase</keyword>
<dbReference type="CDD" id="cd07971">
    <property type="entry name" value="OBF_DNA_ligase_LigD"/>
    <property type="match status" value="1"/>
</dbReference>
<dbReference type="InterPro" id="IPR012309">
    <property type="entry name" value="DNA_ligase_ATP-dep_C"/>
</dbReference>
<dbReference type="Gene3D" id="2.40.50.140">
    <property type="entry name" value="Nucleic acid-binding proteins"/>
    <property type="match status" value="1"/>
</dbReference>
<dbReference type="Pfam" id="PF04679">
    <property type="entry name" value="DNA_ligase_A_C"/>
    <property type="match status" value="1"/>
</dbReference>
<gene>
    <name evidence="5" type="ORF">OFBG_00800</name>
</gene>
<comment type="catalytic activity">
    <reaction evidence="3">
        <text>ATP + (deoxyribonucleotide)n-3'-hydroxyl + 5'-phospho-(deoxyribonucleotide)m = (deoxyribonucleotide)n+m + AMP + diphosphate.</text>
        <dbReference type="EC" id="6.5.1.1"/>
    </reaction>
</comment>
<dbReference type="Gene3D" id="3.30.1490.70">
    <property type="match status" value="1"/>
</dbReference>
<dbReference type="Proteomes" id="UP000005089">
    <property type="component" value="Unassembled WGS sequence"/>
</dbReference>
<dbReference type="GO" id="GO:0006303">
    <property type="term" value="P:double-strand break repair via nonhomologous end joining"/>
    <property type="evidence" value="ECO:0007669"/>
    <property type="project" value="TreeGrafter"/>
</dbReference>
<evidence type="ECO:0000259" key="4">
    <source>
        <dbReference type="PROSITE" id="PS50160"/>
    </source>
</evidence>
<keyword evidence="6" id="KW-1185">Reference proteome</keyword>
<protein>
    <recommendedName>
        <fullName evidence="1">DNA ligase (ATP)</fullName>
        <ecNumber evidence="1">6.5.1.1</ecNumber>
    </recommendedName>
</protein>
<dbReference type="SUPFAM" id="SSF56091">
    <property type="entry name" value="DNA ligase/mRNA capping enzyme, catalytic domain"/>
    <property type="match status" value="1"/>
</dbReference>
<dbReference type="PANTHER" id="PTHR45997">
    <property type="entry name" value="DNA LIGASE 4"/>
    <property type="match status" value="1"/>
</dbReference>
<dbReference type="Gene3D" id="3.30.470.30">
    <property type="entry name" value="DNA ligase/mRNA capping enzyme"/>
    <property type="match status" value="1"/>
</dbReference>
<dbReference type="PANTHER" id="PTHR45997:SF1">
    <property type="entry name" value="DNA LIGASE 4"/>
    <property type="match status" value="1"/>
</dbReference>
<dbReference type="GO" id="GO:0005524">
    <property type="term" value="F:ATP binding"/>
    <property type="evidence" value="ECO:0007669"/>
    <property type="project" value="InterPro"/>
</dbReference>
<dbReference type="eggNOG" id="COG1793">
    <property type="taxonomic scope" value="Bacteria"/>
</dbReference>
<dbReference type="HOGENOM" id="CLU_008325_4_0_4"/>
<dbReference type="GO" id="GO:0003677">
    <property type="term" value="F:DNA binding"/>
    <property type="evidence" value="ECO:0007669"/>
    <property type="project" value="InterPro"/>
</dbReference>
<dbReference type="EC" id="6.5.1.1" evidence="1"/>
<dbReference type="Pfam" id="PF01068">
    <property type="entry name" value="DNA_ligase_A_M"/>
    <property type="match status" value="1"/>
</dbReference>
<evidence type="ECO:0000256" key="3">
    <source>
        <dbReference type="ARBA" id="ARBA00034003"/>
    </source>
</evidence>
<proteinExistence type="predicted"/>
<dbReference type="CDD" id="cd07906">
    <property type="entry name" value="Adenylation_DNA_ligase_LigD_LigC"/>
    <property type="match status" value="1"/>
</dbReference>
<dbReference type="GO" id="GO:0006297">
    <property type="term" value="P:nucleotide-excision repair, DNA gap filling"/>
    <property type="evidence" value="ECO:0007669"/>
    <property type="project" value="TreeGrafter"/>
</dbReference>
<organism evidence="5 6">
    <name type="scientific">Oxalobacter formigenes OXCC13</name>
    <dbReference type="NCBI Taxonomy" id="556269"/>
    <lineage>
        <taxon>Bacteria</taxon>
        <taxon>Pseudomonadati</taxon>
        <taxon>Pseudomonadota</taxon>
        <taxon>Betaproteobacteria</taxon>
        <taxon>Burkholderiales</taxon>
        <taxon>Oxalobacteraceae</taxon>
        <taxon>Oxalobacter</taxon>
    </lineage>
</organism>